<dbReference type="Proteomes" id="UP000240739">
    <property type="component" value="Unassembled WGS sequence"/>
</dbReference>
<dbReference type="PANTHER" id="PTHR46401">
    <property type="entry name" value="GLYCOSYLTRANSFERASE WBBK-RELATED"/>
    <property type="match status" value="1"/>
</dbReference>
<evidence type="ECO:0000313" key="3">
    <source>
        <dbReference type="EMBL" id="PTL54844.1"/>
    </source>
</evidence>
<dbReference type="PANTHER" id="PTHR46401:SF2">
    <property type="entry name" value="GLYCOSYLTRANSFERASE WBBK-RELATED"/>
    <property type="match status" value="1"/>
</dbReference>
<keyword evidence="4" id="KW-1185">Reference proteome</keyword>
<sequence length="367" mass="38708">MPSLVSILPSDLARARGGAERYAVELHAALRAELPGWEHRALVAVSAGAAEHLPDGWSAVQGRLAGRVSAGDAIGPLDVARVLARRPTVVLSHQWRTRSATTLRAACRLLRGTTLVSMDHGAGTRLGYVLSWTPLPGADVGAHQSVFEQRISPIGARRHCVVRGGIDDARFAPAEDVEPDIDFLMVGRFVPYKGQLRFLEQLPAGARAVLVGPSDSVDPDYLAAVAAAAREAGVEVRYDVSDAELVATYRRARHTVQVPIDVRRYGSGAGAAPPELLGLTMLEAMACGSVPICPADGASAEFVTDGVTGRTYDAQDDRALAAVLARALADREGTATLRAGAIAESARWTWRAAARELIAAVPALGGR</sequence>
<evidence type="ECO:0000256" key="1">
    <source>
        <dbReference type="ARBA" id="ARBA00022679"/>
    </source>
</evidence>
<dbReference type="Pfam" id="PF00534">
    <property type="entry name" value="Glycos_transf_1"/>
    <property type="match status" value="1"/>
</dbReference>
<comment type="caution">
    <text evidence="3">The sequence shown here is derived from an EMBL/GenBank/DDBJ whole genome shotgun (WGS) entry which is preliminary data.</text>
</comment>
<proteinExistence type="predicted"/>
<protein>
    <recommendedName>
        <fullName evidence="2">Glycosyl transferase family 1 domain-containing protein</fullName>
    </recommendedName>
</protein>
<feature type="domain" description="Glycosyl transferase family 1" evidence="2">
    <location>
        <begin position="178"/>
        <end position="335"/>
    </location>
</feature>
<evidence type="ECO:0000313" key="4">
    <source>
        <dbReference type="Proteomes" id="UP000240739"/>
    </source>
</evidence>
<dbReference type="GO" id="GO:0009103">
    <property type="term" value="P:lipopolysaccharide biosynthetic process"/>
    <property type="evidence" value="ECO:0007669"/>
    <property type="project" value="TreeGrafter"/>
</dbReference>
<keyword evidence="1" id="KW-0808">Transferase</keyword>
<name>A0A2T4UCA4_9ACTN</name>
<dbReference type="SUPFAM" id="SSF53756">
    <property type="entry name" value="UDP-Glycosyltransferase/glycogen phosphorylase"/>
    <property type="match status" value="1"/>
</dbReference>
<dbReference type="AlphaFoldDB" id="A0A2T4UCA4"/>
<dbReference type="EMBL" id="PYYB01000004">
    <property type="protein sequence ID" value="PTL54844.1"/>
    <property type="molecule type" value="Genomic_DNA"/>
</dbReference>
<dbReference type="Gene3D" id="3.40.50.2000">
    <property type="entry name" value="Glycogen Phosphorylase B"/>
    <property type="match status" value="2"/>
</dbReference>
<evidence type="ECO:0000259" key="2">
    <source>
        <dbReference type="Pfam" id="PF00534"/>
    </source>
</evidence>
<accession>A0A2T4UCA4</accession>
<dbReference type="InterPro" id="IPR001296">
    <property type="entry name" value="Glyco_trans_1"/>
</dbReference>
<dbReference type="RefSeq" id="WP_107570944.1">
    <property type="nucleotide sequence ID" value="NZ_PYYB01000004.1"/>
</dbReference>
<dbReference type="CDD" id="cd03801">
    <property type="entry name" value="GT4_PimA-like"/>
    <property type="match status" value="1"/>
</dbReference>
<reference evidence="3 4" key="1">
    <citation type="submission" date="2018-03" db="EMBL/GenBank/DDBJ databases">
        <title>Aquarubrobacter algicola gen. nov., sp. nov., a novel actinobacterium isolated from shallow eutrophic lake during the end of cyanobacterial harmful algal blooms.</title>
        <authorList>
            <person name="Chun S.J."/>
        </authorList>
    </citation>
    <scope>NUCLEOTIDE SEQUENCE [LARGE SCALE GENOMIC DNA]</scope>
    <source>
        <strain evidence="3 4">Seoho-28</strain>
    </source>
</reference>
<dbReference type="GO" id="GO:0016757">
    <property type="term" value="F:glycosyltransferase activity"/>
    <property type="evidence" value="ECO:0007669"/>
    <property type="project" value="InterPro"/>
</dbReference>
<dbReference type="OrthoDB" id="9792269at2"/>
<organism evidence="3 4">
    <name type="scientific">Paraconexibacter algicola</name>
    <dbReference type="NCBI Taxonomy" id="2133960"/>
    <lineage>
        <taxon>Bacteria</taxon>
        <taxon>Bacillati</taxon>
        <taxon>Actinomycetota</taxon>
        <taxon>Thermoleophilia</taxon>
        <taxon>Solirubrobacterales</taxon>
        <taxon>Paraconexibacteraceae</taxon>
        <taxon>Paraconexibacter</taxon>
    </lineage>
</organism>
<gene>
    <name evidence="3" type="ORF">C7Y72_19870</name>
</gene>